<accession>A0ABT6L0T7</accession>
<dbReference type="InterPro" id="IPR017520">
    <property type="entry name" value="CHP03086"/>
</dbReference>
<evidence type="ECO:0000313" key="2">
    <source>
        <dbReference type="EMBL" id="MDH6196559.1"/>
    </source>
</evidence>
<dbReference type="InterPro" id="IPR024344">
    <property type="entry name" value="MDMPI_metal-binding"/>
</dbReference>
<keyword evidence="3" id="KW-1185">Reference proteome</keyword>
<organism evidence="2 3">
    <name type="scientific">Mycolicibacterium frederiksbergense</name>
    <dbReference type="NCBI Taxonomy" id="117567"/>
    <lineage>
        <taxon>Bacteria</taxon>
        <taxon>Bacillati</taxon>
        <taxon>Actinomycetota</taxon>
        <taxon>Actinomycetes</taxon>
        <taxon>Mycobacteriales</taxon>
        <taxon>Mycobacteriaceae</taxon>
        <taxon>Mycolicibacterium</taxon>
    </lineage>
</organism>
<evidence type="ECO:0000313" key="3">
    <source>
        <dbReference type="Proteomes" id="UP001160130"/>
    </source>
</evidence>
<protein>
    <submittedName>
        <fullName evidence="2">Uncharacterized protein (TIGR03086 family)</fullName>
    </submittedName>
</protein>
<dbReference type="RefSeq" id="WP_280833157.1">
    <property type="nucleotide sequence ID" value="NZ_JARXVE010000004.1"/>
</dbReference>
<proteinExistence type="predicted"/>
<dbReference type="NCBIfam" id="TIGR03086">
    <property type="entry name" value="TIGR03086 family metal-binding protein"/>
    <property type="match status" value="1"/>
</dbReference>
<dbReference type="NCBIfam" id="TIGR03083">
    <property type="entry name" value="maleylpyruvate isomerase family mycothiol-dependent enzyme"/>
    <property type="match status" value="1"/>
</dbReference>
<dbReference type="SUPFAM" id="SSF109854">
    <property type="entry name" value="DinB/YfiT-like putative metalloenzymes"/>
    <property type="match status" value="1"/>
</dbReference>
<sequence length="181" mass="19404">MNELDSAEQTLAVLQRVLGDIGDKDLSSQTPCREFDVAALTDHLLYSITMIGGAAGADMPERDRDAPVADQVLGAARSAIAAWRRRGLDGTVRFGQGEVPATMLARILSLEFLVHAWDYAVATGHTVDVPDEHSERVLGWAQAVITPDGRARAGFDDPIEVPADAAALDRLLAFTGRRPTA</sequence>
<comment type="caution">
    <text evidence="2">The sequence shown here is derived from an EMBL/GenBank/DDBJ whole genome shotgun (WGS) entry which is preliminary data.</text>
</comment>
<dbReference type="InterPro" id="IPR017517">
    <property type="entry name" value="Maleyloyr_isom"/>
</dbReference>
<evidence type="ECO:0000259" key="1">
    <source>
        <dbReference type="Pfam" id="PF11716"/>
    </source>
</evidence>
<dbReference type="Pfam" id="PF11716">
    <property type="entry name" value="MDMPI_N"/>
    <property type="match status" value="1"/>
</dbReference>
<reference evidence="2 3" key="1">
    <citation type="submission" date="2023-04" db="EMBL/GenBank/DDBJ databases">
        <title>Forest soil microbial communities from Buena Vista Peninsula, Colon Province, Panama.</title>
        <authorList>
            <person name="Bouskill N."/>
        </authorList>
    </citation>
    <scope>NUCLEOTIDE SEQUENCE [LARGE SCALE GENOMIC DNA]</scope>
    <source>
        <strain evidence="2 3">AC80</strain>
    </source>
</reference>
<name>A0ABT6L0T7_9MYCO</name>
<dbReference type="Proteomes" id="UP001160130">
    <property type="component" value="Unassembled WGS sequence"/>
</dbReference>
<feature type="domain" description="Mycothiol-dependent maleylpyruvate isomerase metal-binding" evidence="1">
    <location>
        <begin position="12"/>
        <end position="118"/>
    </location>
</feature>
<gene>
    <name evidence="2" type="ORF">M2272_003202</name>
</gene>
<dbReference type="InterPro" id="IPR034660">
    <property type="entry name" value="DinB/YfiT-like"/>
</dbReference>
<dbReference type="EMBL" id="JARXVE010000004">
    <property type="protein sequence ID" value="MDH6196559.1"/>
    <property type="molecule type" value="Genomic_DNA"/>
</dbReference>